<dbReference type="PANTHER" id="PTHR43227:SF8">
    <property type="entry name" value="DIACETYLCHITOBIOSE UPTAKE SYSTEM PERMEASE PROTEIN DASB"/>
    <property type="match status" value="1"/>
</dbReference>
<keyword evidence="4" id="KW-1003">Cell membrane</keyword>
<evidence type="ECO:0000256" key="4">
    <source>
        <dbReference type="ARBA" id="ARBA00022475"/>
    </source>
</evidence>
<dbReference type="RefSeq" id="WP_109562442.1">
    <property type="nucleotide sequence ID" value="NZ_QGDJ01000001.1"/>
</dbReference>
<feature type="transmembrane region" description="Helical" evidence="8">
    <location>
        <begin position="134"/>
        <end position="160"/>
    </location>
</feature>
<evidence type="ECO:0000256" key="2">
    <source>
        <dbReference type="ARBA" id="ARBA00009306"/>
    </source>
</evidence>
<reference evidence="11 13" key="1">
    <citation type="submission" date="2016-10" db="EMBL/GenBank/DDBJ databases">
        <authorList>
            <person name="Cai Z."/>
        </authorList>
    </citation>
    <scope>NUCLEOTIDE SEQUENCE [LARGE SCALE GENOMIC DNA]</scope>
    <source>
        <strain evidence="11 13">DSM 25227</strain>
    </source>
</reference>
<feature type="transmembrane region" description="Helical" evidence="8">
    <location>
        <begin position="74"/>
        <end position="96"/>
    </location>
</feature>
<keyword evidence="12" id="KW-1185">Reference proteome</keyword>
<keyword evidence="11" id="KW-0762">Sugar transport</keyword>
<evidence type="ECO:0000313" key="11">
    <source>
        <dbReference type="EMBL" id="SSA38083.1"/>
    </source>
</evidence>
<gene>
    <name evidence="10" type="ORF">BCF38_101213</name>
    <name evidence="11" type="ORF">SAMN05421539_101213</name>
</gene>
<feature type="transmembrane region" description="Helical" evidence="8">
    <location>
        <begin position="108"/>
        <end position="128"/>
    </location>
</feature>
<keyword evidence="6 8" id="KW-1133">Transmembrane helix</keyword>
<feature type="transmembrane region" description="Helical" evidence="8">
    <location>
        <begin position="207"/>
        <end position="226"/>
    </location>
</feature>
<dbReference type="PROSITE" id="PS50928">
    <property type="entry name" value="ABC_TM1"/>
    <property type="match status" value="1"/>
</dbReference>
<evidence type="ECO:0000256" key="6">
    <source>
        <dbReference type="ARBA" id="ARBA00022989"/>
    </source>
</evidence>
<keyword evidence="3 8" id="KW-0813">Transport</keyword>
<reference evidence="10 12" key="2">
    <citation type="submission" date="2018-03" db="EMBL/GenBank/DDBJ databases">
        <title>Genomic Encyclopedia of Archaeal and Bacterial Type Strains, Phase II (KMG-II): from individual species to whole genera.</title>
        <authorList>
            <person name="Goeker M."/>
        </authorList>
    </citation>
    <scope>NUCLEOTIDE SEQUENCE [LARGE SCALE GENOMIC DNA]</scope>
    <source>
        <strain evidence="10 12">DSM 25227</strain>
    </source>
</reference>
<dbReference type="Proteomes" id="UP000245839">
    <property type="component" value="Unassembled WGS sequence"/>
</dbReference>
<feature type="transmembrane region" description="Helical" evidence="8">
    <location>
        <begin position="7"/>
        <end position="27"/>
    </location>
</feature>
<evidence type="ECO:0000256" key="3">
    <source>
        <dbReference type="ARBA" id="ARBA00022448"/>
    </source>
</evidence>
<evidence type="ECO:0000259" key="9">
    <source>
        <dbReference type="PROSITE" id="PS50928"/>
    </source>
</evidence>
<organism evidence="11 13">
    <name type="scientific">Jannaschia seohaensis</name>
    <dbReference type="NCBI Taxonomy" id="475081"/>
    <lineage>
        <taxon>Bacteria</taxon>
        <taxon>Pseudomonadati</taxon>
        <taxon>Pseudomonadota</taxon>
        <taxon>Alphaproteobacteria</taxon>
        <taxon>Rhodobacterales</taxon>
        <taxon>Roseobacteraceae</taxon>
        <taxon>Jannaschia</taxon>
    </lineage>
</organism>
<evidence type="ECO:0000256" key="7">
    <source>
        <dbReference type="ARBA" id="ARBA00023136"/>
    </source>
</evidence>
<sequence>MRDNTLKYLLVAPAVVVVLATAIWPLWESLRLSATNGRLSRPGSMQQYMEPLWDQYTWAFRYEPAFWNSVQVTAIYTVTTVALTTGLALGLALLLAPGGKFRSGVQTLLILPFAMSPALIGVSFRFMFNPEFGLFDAFFGTLFPWLADVSWLADPVLAFAVCVKADVWGWIPFLTLVLIGGLASVPQDTIEAAQVDGASGWRVFKDITLPQLVPVLAVVIILKSIFSLKAFDQIFMLTNGGPGDATQTLSHNIYFAGMKYGQIGYAAAVAWLMVIPMIALIFAHAKFVFRTD</sequence>
<dbReference type="Gene3D" id="1.10.3720.10">
    <property type="entry name" value="MetI-like"/>
    <property type="match status" value="1"/>
</dbReference>
<dbReference type="EMBL" id="UETC01000001">
    <property type="protein sequence ID" value="SSA38083.1"/>
    <property type="molecule type" value="Genomic_DNA"/>
</dbReference>
<feature type="transmembrane region" description="Helical" evidence="8">
    <location>
        <begin position="263"/>
        <end position="285"/>
    </location>
</feature>
<accession>A0A2Y9C3M5</accession>
<comment type="similarity">
    <text evidence="2 8">Belongs to the binding-protein-dependent transport system permease family.</text>
</comment>
<keyword evidence="5 8" id="KW-0812">Transmembrane</keyword>
<feature type="domain" description="ABC transmembrane type-1" evidence="9">
    <location>
        <begin position="70"/>
        <end position="284"/>
    </location>
</feature>
<name>A0A2Y9C3M5_9RHOB</name>
<dbReference type="PANTHER" id="PTHR43227">
    <property type="entry name" value="BLL4140 PROTEIN"/>
    <property type="match status" value="1"/>
</dbReference>
<evidence type="ECO:0000256" key="5">
    <source>
        <dbReference type="ARBA" id="ARBA00022692"/>
    </source>
</evidence>
<protein>
    <submittedName>
        <fullName evidence="11">Multiple sugar transport system permease protein</fullName>
    </submittedName>
</protein>
<proteinExistence type="inferred from homology"/>
<dbReference type="GO" id="GO:0005886">
    <property type="term" value="C:plasma membrane"/>
    <property type="evidence" value="ECO:0007669"/>
    <property type="project" value="UniProtKB-SubCell"/>
</dbReference>
<dbReference type="InterPro" id="IPR050809">
    <property type="entry name" value="UgpAE/MalFG_permease"/>
</dbReference>
<dbReference type="Pfam" id="PF00528">
    <property type="entry name" value="BPD_transp_1"/>
    <property type="match status" value="1"/>
</dbReference>
<dbReference type="EMBL" id="QGDJ01000001">
    <property type="protein sequence ID" value="PWJ21805.1"/>
    <property type="molecule type" value="Genomic_DNA"/>
</dbReference>
<evidence type="ECO:0000256" key="8">
    <source>
        <dbReference type="RuleBase" id="RU363032"/>
    </source>
</evidence>
<keyword evidence="7 8" id="KW-0472">Membrane</keyword>
<dbReference type="GO" id="GO:0055085">
    <property type="term" value="P:transmembrane transport"/>
    <property type="evidence" value="ECO:0007669"/>
    <property type="project" value="InterPro"/>
</dbReference>
<dbReference type="SUPFAM" id="SSF161098">
    <property type="entry name" value="MetI-like"/>
    <property type="match status" value="1"/>
</dbReference>
<evidence type="ECO:0000313" key="12">
    <source>
        <dbReference type="Proteomes" id="UP000245839"/>
    </source>
</evidence>
<dbReference type="CDD" id="cd06261">
    <property type="entry name" value="TM_PBP2"/>
    <property type="match status" value="1"/>
</dbReference>
<feature type="transmembrane region" description="Helical" evidence="8">
    <location>
        <begin position="167"/>
        <end position="187"/>
    </location>
</feature>
<dbReference type="InterPro" id="IPR000515">
    <property type="entry name" value="MetI-like"/>
</dbReference>
<comment type="subcellular location">
    <subcellularLocation>
        <location evidence="1 8">Cell membrane</location>
        <topology evidence="1 8">Multi-pass membrane protein</topology>
    </subcellularLocation>
</comment>
<dbReference type="OrthoDB" id="9801818at2"/>
<evidence type="ECO:0000313" key="13">
    <source>
        <dbReference type="Proteomes" id="UP000251571"/>
    </source>
</evidence>
<evidence type="ECO:0000313" key="10">
    <source>
        <dbReference type="EMBL" id="PWJ21805.1"/>
    </source>
</evidence>
<evidence type="ECO:0000256" key="1">
    <source>
        <dbReference type="ARBA" id="ARBA00004651"/>
    </source>
</evidence>
<dbReference type="InterPro" id="IPR035906">
    <property type="entry name" value="MetI-like_sf"/>
</dbReference>
<dbReference type="Proteomes" id="UP000251571">
    <property type="component" value="Unassembled WGS sequence"/>
</dbReference>
<dbReference type="AlphaFoldDB" id="A0A2Y9C3M5"/>